<dbReference type="AlphaFoldDB" id="A0A078AVC1"/>
<dbReference type="InParanoid" id="A0A078AVC1"/>
<reference evidence="3 4" key="1">
    <citation type="submission" date="2014-06" db="EMBL/GenBank/DDBJ databases">
        <authorList>
            <person name="Swart Estienne"/>
        </authorList>
    </citation>
    <scope>NUCLEOTIDE SEQUENCE [LARGE SCALE GENOMIC DNA]</scope>
    <source>
        <strain evidence="3 4">130c</strain>
    </source>
</reference>
<evidence type="ECO:0000313" key="3">
    <source>
        <dbReference type="EMBL" id="CDW85981.1"/>
    </source>
</evidence>
<feature type="region of interest" description="Disordered" evidence="2">
    <location>
        <begin position="143"/>
        <end position="163"/>
    </location>
</feature>
<dbReference type="PANTHER" id="PTHR40131">
    <property type="entry name" value="C1Q DOMAIN-CONTAINING PROTEIN"/>
    <property type="match status" value="1"/>
</dbReference>
<keyword evidence="4" id="KW-1185">Reference proteome</keyword>
<evidence type="ECO:0000313" key="4">
    <source>
        <dbReference type="Proteomes" id="UP000039865"/>
    </source>
</evidence>
<feature type="coiled-coil region" evidence="1">
    <location>
        <begin position="492"/>
        <end position="558"/>
    </location>
</feature>
<evidence type="ECO:0000256" key="1">
    <source>
        <dbReference type="SAM" id="Coils"/>
    </source>
</evidence>
<feature type="coiled-coil region" evidence="1">
    <location>
        <begin position="331"/>
        <end position="380"/>
    </location>
</feature>
<dbReference type="PANTHER" id="PTHR40131:SF1">
    <property type="entry name" value="C1Q DOMAIN-CONTAINING PROTEIN"/>
    <property type="match status" value="1"/>
</dbReference>
<evidence type="ECO:0000256" key="2">
    <source>
        <dbReference type="SAM" id="MobiDB-lite"/>
    </source>
</evidence>
<dbReference type="Proteomes" id="UP000039865">
    <property type="component" value="Unassembled WGS sequence"/>
</dbReference>
<keyword evidence="1" id="KW-0175">Coiled coil</keyword>
<name>A0A078AVC1_STYLE</name>
<dbReference type="EMBL" id="CCKQ01014231">
    <property type="protein sequence ID" value="CDW85981.1"/>
    <property type="molecule type" value="Genomic_DNA"/>
</dbReference>
<accession>A0A078AVC1</accession>
<feature type="region of interest" description="Disordered" evidence="2">
    <location>
        <begin position="1"/>
        <end position="41"/>
    </location>
</feature>
<gene>
    <name evidence="3" type="primary">Contig8118.g8654</name>
    <name evidence="3" type="ORF">STYLEM_15072</name>
</gene>
<sequence length="994" mass="114267">MKSNNQTSIRSATHNRLSSGQKTFDTAADTHSSSSHRNMPKSTAMLPHQLQVQNLKTVTNSSVGMGDTQNMNLYQTQNYGENIPPSTSSAGGLGSVGNHTYSSNHHKSQNSGGGGGFFTNKNYPLSTTTPSAFQNITNYTQLHNNISNGSNTNHDSTQLSPSNQMKYQNLNPQANYYIHDGPTSYSNSCRKLQFEQQSPTMQQVQQSIPQSLLEDVLNSQTEWINIQPVVRTTFKHFYELISQQNMLFSHVQDQLNNHRCQINDLSEVLIEKADIQDVSKAVSEVIQSSMGHKEEIEELKKQIGLKMNRQECVTTFKSHQSMIDDIRKQEITNIRQLMKEQTDEYETIREKIEEGKRDQNKKLSQIYRELEKLNINQERKVNIEEFNERLEIKADKQMLINGLINKINKSEADQIVNQKVADLNKEFERLHLQLDNKLEVEVQALSEIVSKKANQDDIQYYRKEISFKLDKNELDVFRQEFVDRFSTLDMKVNEKNQHMQQFKDQLEIKLEQQMNQLRQKFQQKLDQKIEIQEIHSLKSDMRGQIEKLNELIGQLRNDQHLRIENLADKLAKNIIDTNERVDKCQAFIDNQYQDFQKIKDQIKFLVKERSEEVQQISDLMKTTQKKIMQDVGKIKSDIETTINEQKDQLFLLLDQQRNEMETRIDGEISDKVRVDEVQDALRRLTESFQIKLENIHSELSRQMHTKNEDCYTALERLKNEIQDIGLGSRGKVSQEQIDAIMNQLEFMNKDIMSKSDKKNVQSQLDFLNENLANLNKDMLMKANVHDVMTMLDKKPNSDEIQLDINYVKSSLQKTMKDFKTSMDQQNQVNEALCSENCVARWIWKQGSIENSQGIVNSIKWDLQSVNTCPDNFLWKSAHQGLIIVDAPGLYEITLAFFSKKKKPLIQVLANGEVIIQSVSKTVCNACGSSCPVQANGHIQKLCNGKLYKISLIEFVALPAKAQIHVVFNYISKNGDNISSGMLAAAEGFVGLRKL</sequence>
<feature type="compositionally biased region" description="Polar residues" evidence="2">
    <location>
        <begin position="78"/>
        <end position="90"/>
    </location>
</feature>
<feature type="region of interest" description="Disordered" evidence="2">
    <location>
        <begin position="78"/>
        <end position="116"/>
    </location>
</feature>
<protein>
    <submittedName>
        <fullName evidence="3">Uncharacterized protein</fullName>
    </submittedName>
</protein>
<proteinExistence type="predicted"/>
<organism evidence="3 4">
    <name type="scientific">Stylonychia lemnae</name>
    <name type="common">Ciliate</name>
    <dbReference type="NCBI Taxonomy" id="5949"/>
    <lineage>
        <taxon>Eukaryota</taxon>
        <taxon>Sar</taxon>
        <taxon>Alveolata</taxon>
        <taxon>Ciliophora</taxon>
        <taxon>Intramacronucleata</taxon>
        <taxon>Spirotrichea</taxon>
        <taxon>Stichotrichia</taxon>
        <taxon>Sporadotrichida</taxon>
        <taxon>Oxytrichidae</taxon>
        <taxon>Stylonychinae</taxon>
        <taxon>Stylonychia</taxon>
    </lineage>
</organism>
<dbReference type="OrthoDB" id="10601872at2759"/>